<dbReference type="AlphaFoldDB" id="A0A448ZDL9"/>
<evidence type="ECO:0000313" key="2">
    <source>
        <dbReference type="EMBL" id="VEU40145.1"/>
    </source>
</evidence>
<evidence type="ECO:0000256" key="1">
    <source>
        <dbReference type="SAM" id="MobiDB-lite"/>
    </source>
</evidence>
<sequence length="154" mass="17241">MSVNQNRTEDASKILGGASDDDDDISSTTSSKIAGFENDDNDSEFEQAEDIEEVDDCGGDSVSPRLRSDSSCSRFVLEKTRRYSGFGSKDPLFRAVYLHDGSMTTKQFETYRLRFCNDRSHESNSTSNRRNQSTGRDSVSWSASFLNIFSLNNN</sequence>
<gene>
    <name evidence="2" type="ORF">PSNMU_V1.4_AUG-EV-PASAV3_0069540</name>
</gene>
<protein>
    <submittedName>
        <fullName evidence="2">Uncharacterized protein</fullName>
    </submittedName>
</protein>
<feature type="compositionally biased region" description="Acidic residues" evidence="1">
    <location>
        <begin position="37"/>
        <end position="58"/>
    </location>
</feature>
<name>A0A448ZDL9_9STRA</name>
<proteinExistence type="predicted"/>
<reference evidence="2 3" key="1">
    <citation type="submission" date="2019-01" db="EMBL/GenBank/DDBJ databases">
        <authorList>
            <person name="Ferrante I. M."/>
        </authorList>
    </citation>
    <scope>NUCLEOTIDE SEQUENCE [LARGE SCALE GENOMIC DNA]</scope>
    <source>
        <strain evidence="2 3">B856</strain>
    </source>
</reference>
<feature type="region of interest" description="Disordered" evidence="1">
    <location>
        <begin position="1"/>
        <end position="68"/>
    </location>
</feature>
<keyword evidence="3" id="KW-1185">Reference proteome</keyword>
<accession>A0A448ZDL9</accession>
<dbReference type="Proteomes" id="UP000291116">
    <property type="component" value="Unassembled WGS sequence"/>
</dbReference>
<dbReference type="EMBL" id="CAACVS010000259">
    <property type="protein sequence ID" value="VEU40145.1"/>
    <property type="molecule type" value="Genomic_DNA"/>
</dbReference>
<organism evidence="2 3">
    <name type="scientific">Pseudo-nitzschia multistriata</name>
    <dbReference type="NCBI Taxonomy" id="183589"/>
    <lineage>
        <taxon>Eukaryota</taxon>
        <taxon>Sar</taxon>
        <taxon>Stramenopiles</taxon>
        <taxon>Ochrophyta</taxon>
        <taxon>Bacillariophyta</taxon>
        <taxon>Bacillariophyceae</taxon>
        <taxon>Bacillariophycidae</taxon>
        <taxon>Bacillariales</taxon>
        <taxon>Bacillariaceae</taxon>
        <taxon>Pseudo-nitzschia</taxon>
    </lineage>
</organism>
<evidence type="ECO:0000313" key="3">
    <source>
        <dbReference type="Proteomes" id="UP000291116"/>
    </source>
</evidence>